<evidence type="ECO:0000256" key="1">
    <source>
        <dbReference type="ARBA" id="ARBA00004167"/>
    </source>
</evidence>
<comment type="subcellular location">
    <subcellularLocation>
        <location evidence="1">Membrane</location>
        <topology evidence="1">Single-pass membrane protein</topology>
    </subcellularLocation>
</comment>
<dbReference type="SMART" id="SM00244">
    <property type="entry name" value="PHB"/>
    <property type="match status" value="1"/>
</dbReference>
<dbReference type="InterPro" id="IPR050710">
    <property type="entry name" value="Band7/mec-2_domain"/>
</dbReference>
<keyword evidence="5 6" id="KW-0472">Membrane</keyword>
<comment type="function">
    <text evidence="6">HflC and HflK could encode or regulate a protease.</text>
</comment>
<comment type="subunit">
    <text evidence="6">HflC and HflK may interact to form a multimeric complex.</text>
</comment>
<dbReference type="PANTHER" id="PTHR43327:SF2">
    <property type="entry name" value="MODULATOR OF FTSH PROTEASE HFLK"/>
    <property type="match status" value="1"/>
</dbReference>
<evidence type="ECO:0000256" key="4">
    <source>
        <dbReference type="ARBA" id="ARBA00022989"/>
    </source>
</evidence>
<dbReference type="SUPFAM" id="SSF117892">
    <property type="entry name" value="Band 7/SPFH domain"/>
    <property type="match status" value="1"/>
</dbReference>
<keyword evidence="8" id="KW-0645">Protease</keyword>
<dbReference type="GO" id="GO:0016020">
    <property type="term" value="C:membrane"/>
    <property type="evidence" value="ECO:0007669"/>
    <property type="project" value="UniProtKB-SubCell"/>
</dbReference>
<dbReference type="GO" id="GO:0008233">
    <property type="term" value="F:peptidase activity"/>
    <property type="evidence" value="ECO:0007669"/>
    <property type="project" value="UniProtKB-KW"/>
</dbReference>
<dbReference type="Pfam" id="PF01145">
    <property type="entry name" value="Band_7"/>
    <property type="match status" value="1"/>
</dbReference>
<comment type="caution">
    <text evidence="8">The sequence shown here is derived from an EMBL/GenBank/DDBJ whole genome shotgun (WGS) entry which is preliminary data.</text>
</comment>
<dbReference type="InterPro" id="IPR036013">
    <property type="entry name" value="Band_7/SPFH_dom_sf"/>
</dbReference>
<comment type="similarity">
    <text evidence="2 6">Belongs to the band 7/mec-2 family. HflK subfamily.</text>
</comment>
<evidence type="ECO:0000256" key="6">
    <source>
        <dbReference type="RuleBase" id="RU364113"/>
    </source>
</evidence>
<keyword evidence="8" id="KW-0378">Hydrolase</keyword>
<dbReference type="NCBIfam" id="TIGR01933">
    <property type="entry name" value="hflK"/>
    <property type="match status" value="1"/>
</dbReference>
<dbReference type="AlphaFoldDB" id="A0A7V5H2Q7"/>
<sequence>MSASKGNLNLEDFKPPKISAKLIKWVVGGIFVLIFFFSSWFTVGPEEVGVVLRFGKYVRTVNPGLNFMLPFGIENVYKVPVQRQLKQEFGFRTLKAGVKTEYSSRRYQEESLMLTGDLNAAEVEWIVQYRIADPYQYLFKIRNAETTFRDVNEAVMREIVGDRTVNEVLTVGRQEIASAAEMMVQELATQYETGIKVDQIVLQDVNPPDEVKPSFNEVNEAQQEKEKLINQARSEYNKVIPKARGEAQKIIEEAHGYALERVNEAKGDVARFNQLYSEYRKAKEVTRQRMYLETMNEILSKVGRKLITDKAAIGILPLFQLDNKGGLKNE</sequence>
<dbReference type="InterPro" id="IPR010201">
    <property type="entry name" value="HflK"/>
</dbReference>
<dbReference type="GO" id="GO:0006508">
    <property type="term" value="P:proteolysis"/>
    <property type="evidence" value="ECO:0007669"/>
    <property type="project" value="UniProtKB-KW"/>
</dbReference>
<dbReference type="Proteomes" id="UP000886111">
    <property type="component" value="Unassembled WGS sequence"/>
</dbReference>
<feature type="domain" description="Band 7" evidence="7">
    <location>
        <begin position="38"/>
        <end position="219"/>
    </location>
</feature>
<dbReference type="EMBL" id="DRTD01000173">
    <property type="protein sequence ID" value="HHE54592.1"/>
    <property type="molecule type" value="Genomic_DNA"/>
</dbReference>
<evidence type="ECO:0000259" key="7">
    <source>
        <dbReference type="SMART" id="SM00244"/>
    </source>
</evidence>
<organism evidence="8">
    <name type="scientific">Caldithrix abyssi</name>
    <dbReference type="NCBI Taxonomy" id="187145"/>
    <lineage>
        <taxon>Bacteria</taxon>
        <taxon>Pseudomonadati</taxon>
        <taxon>Calditrichota</taxon>
        <taxon>Calditrichia</taxon>
        <taxon>Calditrichales</taxon>
        <taxon>Calditrichaceae</taxon>
        <taxon>Caldithrix</taxon>
    </lineage>
</organism>
<keyword evidence="4 6" id="KW-1133">Transmembrane helix</keyword>
<evidence type="ECO:0000313" key="8">
    <source>
        <dbReference type="EMBL" id="HHE54592.1"/>
    </source>
</evidence>
<reference evidence="8" key="1">
    <citation type="journal article" date="2020" name="mSystems">
        <title>Genome- and Community-Level Interaction Insights into Carbon Utilization and Element Cycling Functions of Hydrothermarchaeota in Hydrothermal Sediment.</title>
        <authorList>
            <person name="Zhou Z."/>
            <person name="Liu Y."/>
            <person name="Xu W."/>
            <person name="Pan J."/>
            <person name="Luo Z.H."/>
            <person name="Li M."/>
        </authorList>
    </citation>
    <scope>NUCLEOTIDE SEQUENCE [LARGE SCALE GENOMIC DNA]</scope>
    <source>
        <strain evidence="8">HyVt-76</strain>
    </source>
</reference>
<name>A0A7V5H2Q7_CALAY</name>
<dbReference type="PANTHER" id="PTHR43327">
    <property type="entry name" value="STOMATIN-LIKE PROTEIN 2, MITOCHONDRIAL"/>
    <property type="match status" value="1"/>
</dbReference>
<accession>A0A7V5H2Q7</accession>
<evidence type="ECO:0000256" key="3">
    <source>
        <dbReference type="ARBA" id="ARBA00022692"/>
    </source>
</evidence>
<protein>
    <recommendedName>
        <fullName evidence="6">Protein HflK</fullName>
    </recommendedName>
</protein>
<proteinExistence type="inferred from homology"/>
<dbReference type="CDD" id="cd03404">
    <property type="entry name" value="SPFH_HflK"/>
    <property type="match status" value="1"/>
</dbReference>
<feature type="transmembrane region" description="Helical" evidence="6">
    <location>
        <begin position="22"/>
        <end position="43"/>
    </location>
</feature>
<evidence type="ECO:0000256" key="5">
    <source>
        <dbReference type="ARBA" id="ARBA00023136"/>
    </source>
</evidence>
<dbReference type="InterPro" id="IPR001107">
    <property type="entry name" value="Band_7"/>
</dbReference>
<dbReference type="Gene3D" id="3.30.479.30">
    <property type="entry name" value="Band 7 domain"/>
    <property type="match status" value="1"/>
</dbReference>
<gene>
    <name evidence="8" type="primary">hflK</name>
    <name evidence="8" type="ORF">ENL21_02340</name>
</gene>
<keyword evidence="3 6" id="KW-0812">Transmembrane</keyword>
<evidence type="ECO:0000256" key="2">
    <source>
        <dbReference type="ARBA" id="ARBA00006971"/>
    </source>
</evidence>